<organism evidence="1 2">
    <name type="scientific">Sorangium cellulosum</name>
    <name type="common">Polyangium cellulosum</name>
    <dbReference type="NCBI Taxonomy" id="56"/>
    <lineage>
        <taxon>Bacteria</taxon>
        <taxon>Pseudomonadati</taxon>
        <taxon>Myxococcota</taxon>
        <taxon>Polyangia</taxon>
        <taxon>Polyangiales</taxon>
        <taxon>Polyangiaceae</taxon>
        <taxon>Sorangium</taxon>
    </lineage>
</organism>
<dbReference type="EMBL" id="CP012670">
    <property type="protein sequence ID" value="AUX24538.1"/>
    <property type="molecule type" value="Genomic_DNA"/>
</dbReference>
<protein>
    <submittedName>
        <fullName evidence="1">Uncharacterized protein</fullName>
    </submittedName>
</protein>
<reference evidence="1 2" key="1">
    <citation type="submission" date="2015-09" db="EMBL/GenBank/DDBJ databases">
        <title>Sorangium comparison.</title>
        <authorList>
            <person name="Zaburannyi N."/>
            <person name="Bunk B."/>
            <person name="Overmann J."/>
            <person name="Mueller R."/>
        </authorList>
    </citation>
    <scope>NUCLEOTIDE SEQUENCE [LARGE SCALE GENOMIC DNA]</scope>
    <source>
        <strain evidence="1 2">So ceGT47</strain>
    </source>
</reference>
<proteinExistence type="predicted"/>
<dbReference type="AlphaFoldDB" id="A0A4P2Q636"/>
<accession>A0A4P2Q636</accession>
<evidence type="ECO:0000313" key="1">
    <source>
        <dbReference type="EMBL" id="AUX24538.1"/>
    </source>
</evidence>
<name>A0A4P2Q636_SORCE</name>
<dbReference type="Proteomes" id="UP000295781">
    <property type="component" value="Chromosome"/>
</dbReference>
<gene>
    <name evidence="1" type="ORF">SOCEGT47_050760</name>
</gene>
<evidence type="ECO:0000313" key="2">
    <source>
        <dbReference type="Proteomes" id="UP000295781"/>
    </source>
</evidence>
<sequence>MNVGQYIHNTTAQSSNKPLTSVMNALGHAATGIGIEPTCGPLPGFFA</sequence>